<evidence type="ECO:0000256" key="7">
    <source>
        <dbReference type="ARBA" id="ARBA00022989"/>
    </source>
</evidence>
<keyword evidence="7 15" id="KW-1133">Transmembrane helix</keyword>
<dbReference type="SUPFAM" id="SSF103473">
    <property type="entry name" value="MFS general substrate transporter"/>
    <property type="match status" value="1"/>
</dbReference>
<dbReference type="Proteomes" id="UP000694387">
    <property type="component" value="Chromosome 8"/>
</dbReference>
<dbReference type="FunFam" id="1.20.1250.20:FF:000003">
    <property type="entry name" value="Solute carrier family 17 member 3"/>
    <property type="match status" value="1"/>
</dbReference>
<name>A0A8C4LG66_EQUAS</name>
<dbReference type="Gene3D" id="1.20.1250.20">
    <property type="entry name" value="MFS general substrate transporter like domains"/>
    <property type="match status" value="2"/>
</dbReference>
<evidence type="ECO:0000259" key="16">
    <source>
        <dbReference type="PROSITE" id="PS50850"/>
    </source>
</evidence>
<dbReference type="InterPro" id="IPR050382">
    <property type="entry name" value="MFS_Na/Anion_cotransporter"/>
</dbReference>
<keyword evidence="18" id="KW-1185">Reference proteome</keyword>
<keyword evidence="4" id="KW-1003">Cell membrane</keyword>
<accession>A0A8C4LG66</accession>
<dbReference type="OrthoDB" id="2985014at2759"/>
<keyword evidence="8" id="KW-0915">Sodium</keyword>
<dbReference type="GO" id="GO:0006814">
    <property type="term" value="P:sodium ion transport"/>
    <property type="evidence" value="ECO:0007669"/>
    <property type="project" value="UniProtKB-KW"/>
</dbReference>
<evidence type="ECO:0000256" key="9">
    <source>
        <dbReference type="ARBA" id="ARBA00023065"/>
    </source>
</evidence>
<evidence type="ECO:0000256" key="15">
    <source>
        <dbReference type="SAM" id="Phobius"/>
    </source>
</evidence>
<evidence type="ECO:0000256" key="6">
    <source>
        <dbReference type="ARBA" id="ARBA00022847"/>
    </source>
</evidence>
<reference evidence="17" key="3">
    <citation type="submission" date="2025-09" db="UniProtKB">
        <authorList>
            <consortium name="Ensembl"/>
        </authorList>
    </citation>
    <scope>IDENTIFICATION</scope>
</reference>
<dbReference type="InterPro" id="IPR011701">
    <property type="entry name" value="MFS"/>
</dbReference>
<sequence>MSTRAEAKATVGDISNDGNLNMAQVQTSRKGFCSVRHGLAFTLYICNFLIYTQKMSMSIAIPAMVNNTVLSSPANASTERPPTDSQDNQNETSKEFKAVAPMYDWSPEIQGIILSSLNYGSFLAPIPIGYVAGIFGAKYLVGVGLFISSVLTLFIPLVTDAGATFLIVLQIVQGIFQVIVNTSQYSIWVKWAPPQERSQLISIAMSGSVLGSFIILLVGGFLCQTVGWPYIFYIFGGIGCACSFLWFPLVYDDPANHPFISTGEREYIVCSLAQQDYSSDLSLPIKAMIKSLPLWSILVSYFSEFWLFNIFVAYIPTYINSVLQVNLRDSGILSALPFLVGSICMILGGLLADFLLSRKILRLVTIRKLFTAMGVIFPSVLCVSLPWVSSSHITTMAFLVLFTAFSSLSEAGSFVNILDIAPRYVTFLRGLLQVSYHISGAISPTVTGIFLSQDSEFGWRNIFLLSAAINTSGLVFYLIFGQAEVQEWAKEQTITHL</sequence>
<dbReference type="PANTHER" id="PTHR11662:SF284">
    <property type="entry name" value="SMALL INTESTINE URATE EXPORTER-RELATED"/>
    <property type="match status" value="1"/>
</dbReference>
<feature type="transmembrane region" description="Helical" evidence="15">
    <location>
        <begin position="161"/>
        <end position="180"/>
    </location>
</feature>
<gene>
    <name evidence="17" type="primary">SLC17A4</name>
</gene>
<evidence type="ECO:0000256" key="11">
    <source>
        <dbReference type="ARBA" id="ARBA00023180"/>
    </source>
</evidence>
<keyword evidence="9" id="KW-0406">Ion transport</keyword>
<evidence type="ECO:0000256" key="4">
    <source>
        <dbReference type="ARBA" id="ARBA00022475"/>
    </source>
</evidence>
<dbReference type="CTD" id="10050"/>
<evidence type="ECO:0000256" key="1">
    <source>
        <dbReference type="ARBA" id="ARBA00004424"/>
    </source>
</evidence>
<feature type="transmembrane region" description="Helical" evidence="15">
    <location>
        <begin position="395"/>
        <end position="418"/>
    </location>
</feature>
<feature type="transmembrane region" description="Helical" evidence="15">
    <location>
        <begin position="228"/>
        <end position="251"/>
    </location>
</feature>
<evidence type="ECO:0000313" key="18">
    <source>
        <dbReference type="Proteomes" id="UP000694387"/>
    </source>
</evidence>
<reference evidence="17 18" key="1">
    <citation type="journal article" date="2020" name="Nat. Commun.">
        <title>Donkey genomes provide new insights into domestication and selection for coat color.</title>
        <authorList>
            <person name="Wang"/>
            <person name="C."/>
            <person name="Li"/>
            <person name="H."/>
            <person name="Guo"/>
            <person name="Y."/>
            <person name="Huang"/>
            <person name="J."/>
            <person name="Sun"/>
            <person name="Y."/>
            <person name="Min"/>
            <person name="J."/>
            <person name="Wang"/>
            <person name="J."/>
            <person name="Fang"/>
            <person name="X."/>
            <person name="Zhao"/>
            <person name="Z."/>
            <person name="Wang"/>
            <person name="S."/>
            <person name="Zhang"/>
            <person name="Y."/>
            <person name="Liu"/>
            <person name="Q."/>
            <person name="Jiang"/>
            <person name="Q."/>
            <person name="Wang"/>
            <person name="X."/>
            <person name="Guo"/>
            <person name="Y."/>
            <person name="Yang"/>
            <person name="C."/>
            <person name="Wang"/>
            <person name="Y."/>
            <person name="Tian"/>
            <person name="F."/>
            <person name="Zhuang"/>
            <person name="G."/>
            <person name="Fan"/>
            <person name="Y."/>
            <person name="Gao"/>
            <person name="Q."/>
            <person name="Li"/>
            <person name="Y."/>
            <person name="Ju"/>
            <person name="Z."/>
            <person name="Li"/>
            <person name="J."/>
            <person name="Li"/>
            <person name="R."/>
            <person name="Hou"/>
            <person name="M."/>
            <person name="Yang"/>
            <person name="G."/>
            <person name="Liu"/>
            <person name="G."/>
            <person name="Liu"/>
            <person name="W."/>
            <person name="Guo"/>
            <person name="J."/>
            <person name="Pan"/>
            <person name="S."/>
            <person name="Fan"/>
            <person name="G."/>
            <person name="Zhang"/>
            <person name="W."/>
            <person name="Zhang"/>
            <person name="R."/>
            <person name="Yu"/>
            <person name="J."/>
            <person name="Zhang"/>
            <person name="X."/>
            <person name="Yin"/>
            <person name="Q."/>
            <person name="Ji"/>
            <person name="C."/>
            <person name="Jin"/>
            <person name="Y."/>
            <person name="Yue"/>
            <person name="G."/>
            <person name="Liu"/>
            <person name="M."/>
            <person name="Xu"/>
            <person name="J."/>
            <person name="Liu"/>
            <person name="S."/>
            <person name="Jordana"/>
            <person name="J."/>
            <person name="Noce"/>
            <person name="A."/>
            <person name="Amills"/>
            <person name="M."/>
            <person name="Wu"/>
            <person name="D.D."/>
            <person name="Li"/>
            <person name="S."/>
            <person name="Zhou"/>
            <person name="X. and Zhong"/>
            <person name="J."/>
        </authorList>
    </citation>
    <scope>NUCLEOTIDE SEQUENCE [LARGE SCALE GENOMIC DNA]</scope>
</reference>
<protein>
    <submittedName>
        <fullName evidence="17">Solute carrier family 17 member 4</fullName>
    </submittedName>
</protein>
<dbReference type="GO" id="GO:0015293">
    <property type="term" value="F:symporter activity"/>
    <property type="evidence" value="ECO:0007669"/>
    <property type="project" value="UniProtKB-KW"/>
</dbReference>
<dbReference type="PROSITE" id="PS50850">
    <property type="entry name" value="MFS"/>
    <property type="match status" value="1"/>
</dbReference>
<dbReference type="KEGG" id="eai:106837851"/>
<keyword evidence="3" id="KW-0813">Transport</keyword>
<dbReference type="GO" id="GO:0015349">
    <property type="term" value="F:thyroid hormone transmembrane transporter activity"/>
    <property type="evidence" value="ECO:0007669"/>
    <property type="project" value="Ensembl"/>
</dbReference>
<feature type="transmembrane region" description="Helical" evidence="15">
    <location>
        <begin position="369"/>
        <end position="389"/>
    </location>
</feature>
<feature type="compositionally biased region" description="Polar residues" evidence="14">
    <location>
        <begin position="72"/>
        <end position="91"/>
    </location>
</feature>
<feature type="region of interest" description="Disordered" evidence="14">
    <location>
        <begin position="72"/>
        <end position="92"/>
    </location>
</feature>
<evidence type="ECO:0000256" key="3">
    <source>
        <dbReference type="ARBA" id="ARBA00022448"/>
    </source>
</evidence>
<feature type="transmembrane region" description="Helical" evidence="15">
    <location>
        <begin position="335"/>
        <end position="357"/>
    </location>
</feature>
<feature type="transmembrane region" description="Helical" evidence="15">
    <location>
        <begin position="457"/>
        <end position="480"/>
    </location>
</feature>
<dbReference type="GeneID" id="106837851"/>
<comment type="subcellular location">
    <subcellularLocation>
        <location evidence="1">Apical cell membrane</location>
        <topology evidence="1">Multi-pass membrane protein</topology>
    </subcellularLocation>
</comment>
<feature type="transmembrane region" description="Helical" evidence="15">
    <location>
        <begin position="128"/>
        <end position="155"/>
    </location>
</feature>
<reference evidence="17" key="2">
    <citation type="submission" date="2025-08" db="UniProtKB">
        <authorList>
            <consortium name="Ensembl"/>
        </authorList>
    </citation>
    <scope>IDENTIFICATION</scope>
</reference>
<evidence type="ECO:0000256" key="8">
    <source>
        <dbReference type="ARBA" id="ARBA00023053"/>
    </source>
</evidence>
<dbReference type="GeneTree" id="ENSGT00940000160894"/>
<dbReference type="InterPro" id="IPR020846">
    <property type="entry name" value="MFS_dom"/>
</dbReference>
<evidence type="ECO:0000313" key="17">
    <source>
        <dbReference type="Ensembl" id="ENSEASP00005007542.2"/>
    </source>
</evidence>
<evidence type="ECO:0000256" key="5">
    <source>
        <dbReference type="ARBA" id="ARBA00022692"/>
    </source>
</evidence>
<dbReference type="Ensembl" id="ENSEAST00005008226.2">
    <property type="protein sequence ID" value="ENSEASP00005007542.2"/>
    <property type="gene ID" value="ENSEASG00005005439.2"/>
</dbReference>
<keyword evidence="11" id="KW-0325">Glycoprotein</keyword>
<keyword evidence="12" id="KW-0739">Sodium transport</keyword>
<evidence type="ECO:0000256" key="2">
    <source>
        <dbReference type="ARBA" id="ARBA00008586"/>
    </source>
</evidence>
<evidence type="ECO:0000256" key="14">
    <source>
        <dbReference type="SAM" id="MobiDB-lite"/>
    </source>
</evidence>
<feature type="transmembrane region" description="Helical" evidence="15">
    <location>
        <begin position="292"/>
        <end position="315"/>
    </location>
</feature>
<keyword evidence="5 15" id="KW-0812">Transmembrane</keyword>
<comment type="similarity">
    <text evidence="2">Belongs to the major facilitator superfamily. Sodium/anion cotransporter family.</text>
</comment>
<proteinExistence type="inferred from homology"/>
<dbReference type="PANTHER" id="PTHR11662">
    <property type="entry name" value="SOLUTE CARRIER FAMILY 17"/>
    <property type="match status" value="1"/>
</dbReference>
<dbReference type="CDD" id="cd17318">
    <property type="entry name" value="MFS_SLC17"/>
    <property type="match status" value="1"/>
</dbReference>
<keyword evidence="10 15" id="KW-0472">Membrane</keyword>
<organism evidence="17 18">
    <name type="scientific">Equus asinus</name>
    <name type="common">Donkey</name>
    <name type="synonym">Equus africanus asinus</name>
    <dbReference type="NCBI Taxonomy" id="9793"/>
    <lineage>
        <taxon>Eukaryota</taxon>
        <taxon>Metazoa</taxon>
        <taxon>Chordata</taxon>
        <taxon>Craniata</taxon>
        <taxon>Vertebrata</taxon>
        <taxon>Euteleostomi</taxon>
        <taxon>Mammalia</taxon>
        <taxon>Eutheria</taxon>
        <taxon>Laurasiatheria</taxon>
        <taxon>Perissodactyla</taxon>
        <taxon>Equidae</taxon>
        <taxon>Equus</taxon>
    </lineage>
</organism>
<dbReference type="FunFam" id="1.20.1250.20:FF:000060">
    <property type="entry name" value="Solute carrier family 17 member 3"/>
    <property type="match status" value="1"/>
</dbReference>
<evidence type="ECO:0000256" key="10">
    <source>
        <dbReference type="ARBA" id="ARBA00023136"/>
    </source>
</evidence>
<dbReference type="RefSeq" id="XP_014707071.1">
    <property type="nucleotide sequence ID" value="XM_014851585.3"/>
</dbReference>
<dbReference type="GO" id="GO:0044341">
    <property type="term" value="P:sodium-dependent phosphate transport"/>
    <property type="evidence" value="ECO:0007669"/>
    <property type="project" value="Ensembl"/>
</dbReference>
<dbReference type="AlphaFoldDB" id="A0A8C4LG66"/>
<dbReference type="GO" id="GO:0006820">
    <property type="term" value="P:monoatomic anion transport"/>
    <property type="evidence" value="ECO:0007669"/>
    <property type="project" value="TreeGrafter"/>
</dbReference>
<evidence type="ECO:0000256" key="13">
    <source>
        <dbReference type="ARBA" id="ARBA00035839"/>
    </source>
</evidence>
<keyword evidence="6" id="KW-0769">Symport</keyword>
<dbReference type="GO" id="GO:0015143">
    <property type="term" value="F:urate transmembrane transporter activity"/>
    <property type="evidence" value="ECO:0007669"/>
    <property type="project" value="Ensembl"/>
</dbReference>
<comment type="catalytic activity">
    <reaction evidence="13">
        <text>3 Na(+)(out) + phosphate(out) = 3 Na(+)(in) + phosphate(in)</text>
        <dbReference type="Rhea" id="RHEA:71255"/>
        <dbReference type="ChEBI" id="CHEBI:29101"/>
        <dbReference type="ChEBI" id="CHEBI:43474"/>
    </reaction>
</comment>
<feature type="transmembrane region" description="Helical" evidence="15">
    <location>
        <begin position="200"/>
        <end position="222"/>
    </location>
</feature>
<dbReference type="Pfam" id="PF07690">
    <property type="entry name" value="MFS_1"/>
    <property type="match status" value="1"/>
</dbReference>
<feature type="transmembrane region" description="Helical" evidence="15">
    <location>
        <begin position="430"/>
        <end position="451"/>
    </location>
</feature>
<dbReference type="GO" id="GO:0031526">
    <property type="term" value="C:brush border membrane"/>
    <property type="evidence" value="ECO:0007669"/>
    <property type="project" value="Ensembl"/>
</dbReference>
<dbReference type="InterPro" id="IPR036259">
    <property type="entry name" value="MFS_trans_sf"/>
</dbReference>
<evidence type="ECO:0000256" key="12">
    <source>
        <dbReference type="ARBA" id="ARBA00023201"/>
    </source>
</evidence>
<feature type="domain" description="Major facilitator superfamily (MFS) profile" evidence="16">
    <location>
        <begin position="39"/>
        <end position="485"/>
    </location>
</feature>